<dbReference type="InterPro" id="IPR036388">
    <property type="entry name" value="WH-like_DNA-bd_sf"/>
</dbReference>
<proteinExistence type="predicted"/>
<feature type="domain" description="HTH marR-type" evidence="1">
    <location>
        <begin position="16"/>
        <end position="151"/>
    </location>
</feature>
<evidence type="ECO:0000313" key="2">
    <source>
        <dbReference type="EMBL" id="OPC81026.1"/>
    </source>
</evidence>
<dbReference type="GO" id="GO:0003700">
    <property type="term" value="F:DNA-binding transcription factor activity"/>
    <property type="evidence" value="ECO:0007669"/>
    <property type="project" value="InterPro"/>
</dbReference>
<dbReference type="Gene3D" id="1.10.10.10">
    <property type="entry name" value="Winged helix-like DNA-binding domain superfamily/Winged helix DNA-binding domain"/>
    <property type="match status" value="1"/>
</dbReference>
<keyword evidence="3" id="KW-1185">Reference proteome</keyword>
<gene>
    <name evidence="2" type="ORF">B4N89_08765</name>
</gene>
<reference evidence="2 3" key="1">
    <citation type="submission" date="2017-03" db="EMBL/GenBank/DDBJ databases">
        <title>Draft genome sequence of Streptomyces scabrisporus NF3, endophyte isolated from Amphipterygium adstringens.</title>
        <authorList>
            <person name="Vazquez M."/>
            <person name="Ceapa C.D."/>
            <person name="Rodriguez Luna D."/>
            <person name="Sanchez Esquivel S."/>
        </authorList>
    </citation>
    <scope>NUCLEOTIDE SEQUENCE [LARGE SCALE GENOMIC DNA]</scope>
    <source>
        <strain evidence="2 3">NF3</strain>
    </source>
</reference>
<evidence type="ECO:0000313" key="3">
    <source>
        <dbReference type="Proteomes" id="UP000190037"/>
    </source>
</evidence>
<sequence>MTKNQQENAENDASREDLASRVITALPEWITQLIQINGLIADRMGVVATDFHCLHALHQDGPATSSVLARRVGLTPGAASRMIDRLTEAGCVKRVPDPNDRRRVVIEPTMEGLDRITAYYAGLTARTRDDLTPFDDDQLRTLLRFVEVARDSAAAEVDRLRSAHPDG</sequence>
<dbReference type="Proteomes" id="UP000190037">
    <property type="component" value="Unassembled WGS sequence"/>
</dbReference>
<dbReference type="GO" id="GO:0006950">
    <property type="term" value="P:response to stress"/>
    <property type="evidence" value="ECO:0007669"/>
    <property type="project" value="TreeGrafter"/>
</dbReference>
<dbReference type="STRING" id="159449.B4N89_08765"/>
<dbReference type="Pfam" id="PF01047">
    <property type="entry name" value="MarR"/>
    <property type="match status" value="1"/>
</dbReference>
<dbReference type="OrthoDB" id="162531at2"/>
<organism evidence="2 3">
    <name type="scientific">Embleya scabrispora</name>
    <dbReference type="NCBI Taxonomy" id="159449"/>
    <lineage>
        <taxon>Bacteria</taxon>
        <taxon>Bacillati</taxon>
        <taxon>Actinomycetota</taxon>
        <taxon>Actinomycetes</taxon>
        <taxon>Kitasatosporales</taxon>
        <taxon>Streptomycetaceae</taxon>
        <taxon>Embleya</taxon>
    </lineage>
</organism>
<dbReference type="PROSITE" id="PS50995">
    <property type="entry name" value="HTH_MARR_2"/>
    <property type="match status" value="1"/>
</dbReference>
<protein>
    <submittedName>
        <fullName evidence="2">MarR family transcriptional regulator</fullName>
    </submittedName>
</protein>
<dbReference type="SMART" id="SM00347">
    <property type="entry name" value="HTH_MARR"/>
    <property type="match status" value="1"/>
</dbReference>
<dbReference type="EMBL" id="MWQN01000001">
    <property type="protein sequence ID" value="OPC81026.1"/>
    <property type="molecule type" value="Genomic_DNA"/>
</dbReference>
<dbReference type="InterPro" id="IPR000835">
    <property type="entry name" value="HTH_MarR-typ"/>
</dbReference>
<dbReference type="PANTHER" id="PTHR33164">
    <property type="entry name" value="TRANSCRIPTIONAL REGULATOR, MARR FAMILY"/>
    <property type="match status" value="1"/>
</dbReference>
<dbReference type="AlphaFoldDB" id="A0A1T3NW16"/>
<dbReference type="InterPro" id="IPR036390">
    <property type="entry name" value="WH_DNA-bd_sf"/>
</dbReference>
<accession>A0A1T3NW16</accession>
<dbReference type="SUPFAM" id="SSF46785">
    <property type="entry name" value="Winged helix' DNA-binding domain"/>
    <property type="match status" value="1"/>
</dbReference>
<comment type="caution">
    <text evidence="2">The sequence shown here is derived from an EMBL/GenBank/DDBJ whole genome shotgun (WGS) entry which is preliminary data.</text>
</comment>
<evidence type="ECO:0000259" key="1">
    <source>
        <dbReference type="PROSITE" id="PS50995"/>
    </source>
</evidence>
<dbReference type="PANTHER" id="PTHR33164:SF106">
    <property type="entry name" value="TRANSCRIPTIONAL REGULATORY PROTEIN"/>
    <property type="match status" value="1"/>
</dbReference>
<dbReference type="InterPro" id="IPR039422">
    <property type="entry name" value="MarR/SlyA-like"/>
</dbReference>
<name>A0A1T3NW16_9ACTN</name>
<dbReference type="RefSeq" id="WP_078975333.1">
    <property type="nucleotide sequence ID" value="NZ_MWQN01000001.1"/>
</dbReference>